<sequence>MILTDQQILAEIEQGNIVIEPYDRACLGTNSYDVHLGRYLATYRDAVLDARKHNEIDVFEIPAEGFVLQPGTLYLGVTEEYTESHAHVPFLEGKSSVGRLGIDIHATAGKGDIGFCNTWTLEISVSMPVRVYHLMPVGQLIYFTVQGNVENFYNRKPNAKYNERTVKPVESMMWKNQF</sequence>
<dbReference type="EC" id="3.5.4.13" evidence="3"/>
<dbReference type="AlphaFoldDB" id="A0A5D6V6F7"/>
<dbReference type="Gene3D" id="2.70.40.10">
    <property type="match status" value="1"/>
</dbReference>
<name>A0A5D6V6F7_9BACT</name>
<proteinExistence type="predicted"/>
<protein>
    <submittedName>
        <fullName evidence="3">dCTP deaminase</fullName>
        <ecNumber evidence="3">3.5.4.13</ecNumber>
    </submittedName>
</protein>
<dbReference type="GO" id="GO:0015949">
    <property type="term" value="P:nucleobase-containing small molecule interconversion"/>
    <property type="evidence" value="ECO:0007669"/>
    <property type="project" value="TreeGrafter"/>
</dbReference>
<keyword evidence="1 3" id="KW-0378">Hydrolase</keyword>
<dbReference type="NCBIfam" id="TIGR02274">
    <property type="entry name" value="dCTP_deam"/>
    <property type="match status" value="1"/>
</dbReference>
<reference evidence="3 4" key="1">
    <citation type="submission" date="2019-08" db="EMBL/GenBank/DDBJ databases">
        <authorList>
            <person name="Seo M.-J."/>
        </authorList>
    </citation>
    <scope>NUCLEOTIDE SEQUENCE [LARGE SCALE GENOMIC DNA]</scope>
    <source>
        <strain evidence="3 4">KIGAM108</strain>
    </source>
</reference>
<dbReference type="GO" id="GO:0008829">
    <property type="term" value="F:dCTP deaminase activity"/>
    <property type="evidence" value="ECO:0007669"/>
    <property type="project" value="UniProtKB-EC"/>
</dbReference>
<dbReference type="GO" id="GO:0006229">
    <property type="term" value="P:dUTP biosynthetic process"/>
    <property type="evidence" value="ECO:0007669"/>
    <property type="project" value="InterPro"/>
</dbReference>
<evidence type="ECO:0000256" key="2">
    <source>
        <dbReference type="ARBA" id="ARBA00023080"/>
    </source>
</evidence>
<dbReference type="InterPro" id="IPR033704">
    <property type="entry name" value="dUTPase_trimeric"/>
</dbReference>
<dbReference type="RefSeq" id="WP_149070582.1">
    <property type="nucleotide sequence ID" value="NZ_VTHL01000007.1"/>
</dbReference>
<organism evidence="3 4">
    <name type="scientific">Hymenobacter lutimineralis</name>
    <dbReference type="NCBI Taxonomy" id="2606448"/>
    <lineage>
        <taxon>Bacteria</taxon>
        <taxon>Pseudomonadati</taxon>
        <taxon>Bacteroidota</taxon>
        <taxon>Cytophagia</taxon>
        <taxon>Cytophagales</taxon>
        <taxon>Hymenobacteraceae</taxon>
        <taxon>Hymenobacter</taxon>
    </lineage>
</organism>
<dbReference type="SUPFAM" id="SSF51283">
    <property type="entry name" value="dUTPase-like"/>
    <property type="match status" value="1"/>
</dbReference>
<gene>
    <name evidence="3" type="ORF">FY528_08545</name>
</gene>
<dbReference type="InterPro" id="IPR036157">
    <property type="entry name" value="dUTPase-like_sf"/>
</dbReference>
<evidence type="ECO:0000313" key="3">
    <source>
        <dbReference type="EMBL" id="TYZ10508.1"/>
    </source>
</evidence>
<dbReference type="InterPro" id="IPR011962">
    <property type="entry name" value="dCTP_deaminase"/>
</dbReference>
<evidence type="ECO:0000256" key="1">
    <source>
        <dbReference type="ARBA" id="ARBA00022801"/>
    </source>
</evidence>
<keyword evidence="2" id="KW-0546">Nucleotide metabolism</keyword>
<accession>A0A5D6V6F7</accession>
<dbReference type="PANTHER" id="PTHR42680:SF3">
    <property type="entry name" value="DCTP DEAMINASE"/>
    <property type="match status" value="1"/>
</dbReference>
<dbReference type="CDD" id="cd07557">
    <property type="entry name" value="trimeric_dUTPase"/>
    <property type="match status" value="1"/>
</dbReference>
<dbReference type="Pfam" id="PF22769">
    <property type="entry name" value="DCD"/>
    <property type="match status" value="1"/>
</dbReference>
<dbReference type="EMBL" id="VTHL01000007">
    <property type="protein sequence ID" value="TYZ10508.1"/>
    <property type="molecule type" value="Genomic_DNA"/>
</dbReference>
<dbReference type="Proteomes" id="UP000322791">
    <property type="component" value="Unassembled WGS sequence"/>
</dbReference>
<evidence type="ECO:0000313" key="4">
    <source>
        <dbReference type="Proteomes" id="UP000322791"/>
    </source>
</evidence>
<comment type="caution">
    <text evidence="3">The sequence shown here is derived from an EMBL/GenBank/DDBJ whole genome shotgun (WGS) entry which is preliminary data.</text>
</comment>
<dbReference type="PANTHER" id="PTHR42680">
    <property type="entry name" value="DCTP DEAMINASE"/>
    <property type="match status" value="1"/>
</dbReference>
<keyword evidence="4" id="KW-1185">Reference proteome</keyword>